<evidence type="ECO:0000256" key="3">
    <source>
        <dbReference type="PROSITE-ProRule" id="PRU00059"/>
    </source>
</evidence>
<dbReference type="SUPFAM" id="SSF49854">
    <property type="entry name" value="Spermadhesin, CUB domain"/>
    <property type="match status" value="1"/>
</dbReference>
<dbReference type="PANTHER" id="PTHR24251:SF30">
    <property type="entry name" value="MEMBRANE FRIZZLED-RELATED PROTEIN"/>
    <property type="match status" value="1"/>
</dbReference>
<organism evidence="6 7">
    <name type="scientific">Daphnia sinensis</name>
    <dbReference type="NCBI Taxonomy" id="1820382"/>
    <lineage>
        <taxon>Eukaryota</taxon>
        <taxon>Metazoa</taxon>
        <taxon>Ecdysozoa</taxon>
        <taxon>Arthropoda</taxon>
        <taxon>Crustacea</taxon>
        <taxon>Branchiopoda</taxon>
        <taxon>Diplostraca</taxon>
        <taxon>Cladocera</taxon>
        <taxon>Anomopoda</taxon>
        <taxon>Daphniidae</taxon>
        <taxon>Daphnia</taxon>
        <taxon>Daphnia similis group</taxon>
    </lineage>
</organism>
<feature type="disulfide bond" evidence="3">
    <location>
        <begin position="43"/>
        <end position="70"/>
    </location>
</feature>
<evidence type="ECO:0000256" key="2">
    <source>
        <dbReference type="ARBA" id="ARBA00023157"/>
    </source>
</evidence>
<gene>
    <name evidence="6" type="ORF">GHT06_019580</name>
</gene>
<accession>A0AAD5PQP6</accession>
<evidence type="ECO:0000313" key="7">
    <source>
        <dbReference type="Proteomes" id="UP000820818"/>
    </source>
</evidence>
<dbReference type="AlphaFoldDB" id="A0AAD5PQP6"/>
<proteinExistence type="predicted"/>
<keyword evidence="4" id="KW-0732">Signal</keyword>
<dbReference type="SMART" id="SM00042">
    <property type="entry name" value="CUB"/>
    <property type="match status" value="1"/>
</dbReference>
<keyword evidence="7" id="KW-1185">Reference proteome</keyword>
<protein>
    <recommendedName>
        <fullName evidence="5">CUB domain-containing protein</fullName>
    </recommendedName>
</protein>
<feature type="domain" description="CUB" evidence="5">
    <location>
        <begin position="43"/>
        <end position="152"/>
    </location>
</feature>
<dbReference type="InterPro" id="IPR000859">
    <property type="entry name" value="CUB_dom"/>
</dbReference>
<evidence type="ECO:0000256" key="1">
    <source>
        <dbReference type="ARBA" id="ARBA00022737"/>
    </source>
</evidence>
<dbReference type="EMBL" id="WJBH02000008">
    <property type="protein sequence ID" value="KAI9554308.1"/>
    <property type="molecule type" value="Genomic_DNA"/>
</dbReference>
<feature type="signal peptide" evidence="4">
    <location>
        <begin position="1"/>
        <end position="18"/>
    </location>
</feature>
<comment type="caution">
    <text evidence="3">Lacks conserved residue(s) required for the propagation of feature annotation.</text>
</comment>
<dbReference type="Gene3D" id="2.60.120.290">
    <property type="entry name" value="Spermadhesin, CUB domain"/>
    <property type="match status" value="1"/>
</dbReference>
<dbReference type="CDD" id="cd00041">
    <property type="entry name" value="CUB"/>
    <property type="match status" value="1"/>
</dbReference>
<comment type="caution">
    <text evidence="6">The sequence shown here is derived from an EMBL/GenBank/DDBJ whole genome shotgun (WGS) entry which is preliminary data.</text>
</comment>
<keyword evidence="2 3" id="KW-1015">Disulfide bond</keyword>
<reference evidence="6 7" key="1">
    <citation type="submission" date="2022-05" db="EMBL/GenBank/DDBJ databases">
        <title>A multi-omics perspective on studying reproductive biology in Daphnia sinensis.</title>
        <authorList>
            <person name="Jia J."/>
        </authorList>
    </citation>
    <scope>NUCLEOTIDE SEQUENCE [LARGE SCALE GENOMIC DNA]</scope>
    <source>
        <strain evidence="6 7">WSL</strain>
    </source>
</reference>
<sequence length="163" mass="17226">MSLIKSFAFLALVALAAGSFQKSKPMKKFQPEVAPQISVREACGDQYATGTGGSIISPNYPNGYANGESCGWFLTAENGNKIAVIVHDLQTESGYDILKILDGITGESPVLLELSGEATNLAVLSTQPSIFVGFTADSSITAPGFNCSWTQVNPQQSLELFGI</sequence>
<name>A0AAD5PQP6_9CRUS</name>
<dbReference type="PROSITE" id="PS01180">
    <property type="entry name" value="CUB"/>
    <property type="match status" value="1"/>
</dbReference>
<evidence type="ECO:0000256" key="4">
    <source>
        <dbReference type="SAM" id="SignalP"/>
    </source>
</evidence>
<dbReference type="Pfam" id="PF00431">
    <property type="entry name" value="CUB"/>
    <property type="match status" value="1"/>
</dbReference>
<dbReference type="Proteomes" id="UP000820818">
    <property type="component" value="Linkage Group LG8"/>
</dbReference>
<keyword evidence="1" id="KW-0677">Repeat</keyword>
<evidence type="ECO:0000313" key="6">
    <source>
        <dbReference type="EMBL" id="KAI9554308.1"/>
    </source>
</evidence>
<feature type="chain" id="PRO_5042046915" description="CUB domain-containing protein" evidence="4">
    <location>
        <begin position="19"/>
        <end position="163"/>
    </location>
</feature>
<evidence type="ECO:0000259" key="5">
    <source>
        <dbReference type="PROSITE" id="PS01180"/>
    </source>
</evidence>
<dbReference type="PANTHER" id="PTHR24251">
    <property type="entry name" value="OVOCHYMASE-RELATED"/>
    <property type="match status" value="1"/>
</dbReference>
<dbReference type="InterPro" id="IPR035914">
    <property type="entry name" value="Sperma_CUB_dom_sf"/>
</dbReference>